<organism evidence="1 2">
    <name type="scientific">Pandoraea pneumonica</name>
    <dbReference type="NCBI Taxonomy" id="2508299"/>
    <lineage>
        <taxon>Bacteria</taxon>
        <taxon>Pseudomonadati</taxon>
        <taxon>Pseudomonadota</taxon>
        <taxon>Betaproteobacteria</taxon>
        <taxon>Burkholderiales</taxon>
        <taxon>Burkholderiaceae</taxon>
        <taxon>Pandoraea</taxon>
    </lineage>
</organism>
<reference evidence="1 2" key="1">
    <citation type="submission" date="2019-08" db="EMBL/GenBank/DDBJ databases">
        <authorList>
            <person name="Peeters C."/>
        </authorList>
    </citation>
    <scope>NUCLEOTIDE SEQUENCE [LARGE SCALE GENOMIC DNA]</scope>
    <source>
        <strain evidence="1 2">LMG 31114</strain>
    </source>
</reference>
<proteinExistence type="predicted"/>
<keyword evidence="2" id="KW-1185">Reference proteome</keyword>
<dbReference type="Proteomes" id="UP000366945">
    <property type="component" value="Unassembled WGS sequence"/>
</dbReference>
<accession>A0A5E4RPJ6</accession>
<sequence>MFVLKSFSFPPQMIYQSAKRSLIEGIGFEKPIDRAADEFVEGGIKVILGHWLPSYHRRRIVSDPMCPVE</sequence>
<evidence type="ECO:0000313" key="1">
    <source>
        <dbReference type="EMBL" id="VVD64322.1"/>
    </source>
</evidence>
<name>A0A5E4RPJ6_9BURK</name>
<protein>
    <submittedName>
        <fullName evidence="1">Uncharacterized protein</fullName>
    </submittedName>
</protein>
<gene>
    <name evidence="1" type="ORF">PPN31114_00267</name>
</gene>
<evidence type="ECO:0000313" key="2">
    <source>
        <dbReference type="Proteomes" id="UP000366945"/>
    </source>
</evidence>
<dbReference type="AlphaFoldDB" id="A0A5E4RPJ6"/>
<dbReference type="EMBL" id="CABPSK010000001">
    <property type="protein sequence ID" value="VVD64322.1"/>
    <property type="molecule type" value="Genomic_DNA"/>
</dbReference>